<dbReference type="InterPro" id="IPR023650">
    <property type="entry name" value="Beta-lactam_class-A_AS"/>
</dbReference>
<evidence type="ECO:0000256" key="5">
    <source>
        <dbReference type="ARBA" id="ARBA00023251"/>
    </source>
</evidence>
<dbReference type="SUPFAM" id="SSF56601">
    <property type="entry name" value="beta-lactamase/transpeptidase-like"/>
    <property type="match status" value="1"/>
</dbReference>
<evidence type="ECO:0000256" key="2">
    <source>
        <dbReference type="ARBA" id="ARBA00012865"/>
    </source>
</evidence>
<comment type="similarity">
    <text evidence="1 6">Belongs to the class-A beta-lactamase family.</text>
</comment>
<dbReference type="PROSITE" id="PS51257">
    <property type="entry name" value="PROKAR_LIPOPROTEIN"/>
    <property type="match status" value="1"/>
</dbReference>
<name>A0ABT9NZQ4_9ACTN</name>
<sequence>MNDHRASLTRRSLVGLLGLAGLGLSACGGSSSAGTAAAPTPVTSPSPATTTSTVQADATESPEPGGDPTAGPSEAVSAPDETAEDTTTSSVTDTFAALEKTYDTRLGLYALDTGSGRSLTHHADDRFAMASTFKVLAVGALLKKNGTDGLSKVIRYGRADLVPNSPITQSRTSMSLGDLCAAALRYSDNTASNLVLQQVGGPLGVTRFVRTLGDEVTRLDRTEPALNSVTPGDKRDTSTPRNLGNSYLALLGGEYLDEVSRNQLREWLLGSTTGDNRIRAGVAKGWKVADKTGTANYGTMNDVGLIYPTRNRAPIVLSILTGRDSKNAERHEKLIEEATRAVLKAL</sequence>
<evidence type="ECO:0000256" key="1">
    <source>
        <dbReference type="ARBA" id="ARBA00009009"/>
    </source>
</evidence>
<keyword evidence="8" id="KW-0732">Signal</keyword>
<dbReference type="PANTHER" id="PTHR35333">
    <property type="entry name" value="BETA-LACTAMASE"/>
    <property type="match status" value="1"/>
</dbReference>
<comment type="catalytic activity">
    <reaction evidence="6">
        <text>a beta-lactam + H2O = a substituted beta-amino acid</text>
        <dbReference type="Rhea" id="RHEA:20401"/>
        <dbReference type="ChEBI" id="CHEBI:15377"/>
        <dbReference type="ChEBI" id="CHEBI:35627"/>
        <dbReference type="ChEBI" id="CHEBI:140347"/>
        <dbReference type="EC" id="3.5.2.6"/>
    </reaction>
</comment>
<dbReference type="RefSeq" id="WP_307239827.1">
    <property type="nucleotide sequence ID" value="NZ_JAUSQZ010000001.1"/>
</dbReference>
<dbReference type="EC" id="3.5.2.6" evidence="2 6"/>
<dbReference type="EMBL" id="JAUSQZ010000001">
    <property type="protein sequence ID" value="MDP9825737.1"/>
    <property type="molecule type" value="Genomic_DNA"/>
</dbReference>
<dbReference type="InterPro" id="IPR045155">
    <property type="entry name" value="Beta-lactam_cat"/>
</dbReference>
<feature type="domain" description="Beta-lactamase class A catalytic" evidence="9">
    <location>
        <begin position="107"/>
        <end position="321"/>
    </location>
</feature>
<evidence type="ECO:0000256" key="8">
    <source>
        <dbReference type="SAM" id="SignalP"/>
    </source>
</evidence>
<dbReference type="PRINTS" id="PR00118">
    <property type="entry name" value="BLACTAMASEA"/>
</dbReference>
<keyword evidence="5 6" id="KW-0046">Antibiotic resistance</keyword>
<dbReference type="InterPro" id="IPR012338">
    <property type="entry name" value="Beta-lactam/transpept-like"/>
</dbReference>
<reference evidence="10 11" key="1">
    <citation type="submission" date="2023-07" db="EMBL/GenBank/DDBJ databases">
        <title>Sequencing the genomes of 1000 actinobacteria strains.</title>
        <authorList>
            <person name="Klenk H.-P."/>
        </authorList>
    </citation>
    <scope>NUCLEOTIDE SEQUENCE [LARGE SCALE GENOMIC DNA]</scope>
    <source>
        <strain evidence="10 11">DSM 44388</strain>
    </source>
</reference>
<feature type="signal peptide" evidence="8">
    <location>
        <begin position="1"/>
        <end position="26"/>
    </location>
</feature>
<evidence type="ECO:0000256" key="6">
    <source>
        <dbReference type="RuleBase" id="RU361140"/>
    </source>
</evidence>
<accession>A0ABT9NZQ4</accession>
<dbReference type="NCBIfam" id="NF033103">
    <property type="entry name" value="bla_class_A"/>
    <property type="match status" value="1"/>
</dbReference>
<dbReference type="PANTHER" id="PTHR35333:SF3">
    <property type="entry name" value="BETA-LACTAMASE-TYPE TRANSPEPTIDASE FOLD CONTAINING PROTEIN"/>
    <property type="match status" value="1"/>
</dbReference>
<organism evidence="10 11">
    <name type="scientific">Kineosporia succinea</name>
    <dbReference type="NCBI Taxonomy" id="84632"/>
    <lineage>
        <taxon>Bacteria</taxon>
        <taxon>Bacillati</taxon>
        <taxon>Actinomycetota</taxon>
        <taxon>Actinomycetes</taxon>
        <taxon>Kineosporiales</taxon>
        <taxon>Kineosporiaceae</taxon>
        <taxon>Kineosporia</taxon>
    </lineage>
</organism>
<evidence type="ECO:0000259" key="9">
    <source>
        <dbReference type="Pfam" id="PF13354"/>
    </source>
</evidence>
<keyword evidence="4 6" id="KW-0378">Hydrolase</keyword>
<dbReference type="Proteomes" id="UP001235712">
    <property type="component" value="Unassembled WGS sequence"/>
</dbReference>
<dbReference type="InterPro" id="IPR006311">
    <property type="entry name" value="TAT_signal"/>
</dbReference>
<feature type="chain" id="PRO_5045449266" description="Beta-lactamase" evidence="8">
    <location>
        <begin position="27"/>
        <end position="346"/>
    </location>
</feature>
<dbReference type="Gene3D" id="3.40.710.10">
    <property type="entry name" value="DD-peptidase/beta-lactamase superfamily"/>
    <property type="match status" value="1"/>
</dbReference>
<dbReference type="Pfam" id="PF13354">
    <property type="entry name" value="Beta-lactamase2"/>
    <property type="match status" value="1"/>
</dbReference>
<gene>
    <name evidence="10" type="ORF">J2S57_001486</name>
</gene>
<dbReference type="PROSITE" id="PS00146">
    <property type="entry name" value="BETA_LACTAMASE_A"/>
    <property type="match status" value="1"/>
</dbReference>
<evidence type="ECO:0000313" key="10">
    <source>
        <dbReference type="EMBL" id="MDP9825737.1"/>
    </source>
</evidence>
<dbReference type="PROSITE" id="PS51318">
    <property type="entry name" value="TAT"/>
    <property type="match status" value="1"/>
</dbReference>
<evidence type="ECO:0000256" key="3">
    <source>
        <dbReference type="ARBA" id="ARBA00018879"/>
    </source>
</evidence>
<evidence type="ECO:0000256" key="7">
    <source>
        <dbReference type="SAM" id="MobiDB-lite"/>
    </source>
</evidence>
<evidence type="ECO:0000256" key="4">
    <source>
        <dbReference type="ARBA" id="ARBA00022801"/>
    </source>
</evidence>
<dbReference type="GO" id="GO:0008800">
    <property type="term" value="F:beta-lactamase activity"/>
    <property type="evidence" value="ECO:0007669"/>
    <property type="project" value="UniProtKB-EC"/>
</dbReference>
<feature type="region of interest" description="Disordered" evidence="7">
    <location>
        <begin position="28"/>
        <end position="92"/>
    </location>
</feature>
<dbReference type="InterPro" id="IPR000871">
    <property type="entry name" value="Beta-lactam_class-A"/>
</dbReference>
<feature type="compositionally biased region" description="Low complexity" evidence="7">
    <location>
        <begin position="28"/>
        <end position="54"/>
    </location>
</feature>
<keyword evidence="11" id="KW-1185">Reference proteome</keyword>
<comment type="caution">
    <text evidence="10">The sequence shown here is derived from an EMBL/GenBank/DDBJ whole genome shotgun (WGS) entry which is preliminary data.</text>
</comment>
<evidence type="ECO:0000313" key="11">
    <source>
        <dbReference type="Proteomes" id="UP001235712"/>
    </source>
</evidence>
<protein>
    <recommendedName>
        <fullName evidence="3 6">Beta-lactamase</fullName>
        <ecNumber evidence="2 6">3.5.2.6</ecNumber>
    </recommendedName>
</protein>
<proteinExistence type="inferred from homology"/>